<accession>A0A218XNU2</accession>
<dbReference type="GO" id="GO:0005634">
    <property type="term" value="C:nucleus"/>
    <property type="evidence" value="ECO:0007669"/>
    <property type="project" value="UniProtKB-SubCell"/>
</dbReference>
<comment type="subcellular location">
    <subcellularLocation>
        <location evidence="2">Cell membrane</location>
    </subcellularLocation>
    <subcellularLocation>
        <location evidence="1">Nucleus</location>
    </subcellularLocation>
</comment>
<proteinExistence type="inferred from homology"/>
<dbReference type="Gene3D" id="2.60.40.150">
    <property type="entry name" value="C2 domain"/>
    <property type="match status" value="1"/>
</dbReference>
<dbReference type="OrthoDB" id="73919at2759"/>
<reference evidence="14 16" key="3">
    <citation type="submission" date="2017-11" db="EMBL/GenBank/DDBJ databases">
        <title>De-novo sequencing of pomegranate (Punica granatum L.) genome.</title>
        <authorList>
            <person name="Akparov Z."/>
            <person name="Amiraslanov A."/>
            <person name="Hajiyeva S."/>
            <person name="Abbasov M."/>
            <person name="Kaur K."/>
            <person name="Hamwieh A."/>
            <person name="Solovyev V."/>
            <person name="Salamov A."/>
            <person name="Braich B."/>
            <person name="Kosarev P."/>
            <person name="Mahmoud A."/>
            <person name="Hajiyev E."/>
            <person name="Babayeva S."/>
            <person name="Izzatullayeva V."/>
            <person name="Mammadov A."/>
            <person name="Mammadov A."/>
            <person name="Sharifova S."/>
            <person name="Ojaghi J."/>
            <person name="Eynullazada K."/>
            <person name="Bayramov B."/>
            <person name="Abdulazimova A."/>
            <person name="Shahmuradov I."/>
        </authorList>
    </citation>
    <scope>NUCLEOTIDE SEQUENCE [LARGE SCALE GENOMIC DNA]</scope>
    <source>
        <strain evidence="14">AG2017</strain>
        <strain evidence="16">cv. AG2017</strain>
        <tissue evidence="14">Leaf</tissue>
    </source>
</reference>
<keyword evidence="3" id="KW-0343">GTPase activation</keyword>
<dbReference type="AlphaFoldDB" id="A0A218XNU2"/>
<dbReference type="SMART" id="SM00239">
    <property type="entry name" value="C2"/>
    <property type="match status" value="1"/>
</dbReference>
<feature type="domain" description="C2" evidence="12">
    <location>
        <begin position="1"/>
        <end position="103"/>
    </location>
</feature>
<reference evidence="15" key="1">
    <citation type="journal article" date="2017" name="Plant J.">
        <title>The pomegranate (Punica granatum L.) genome and the genomics of punicalagin biosynthesis.</title>
        <authorList>
            <person name="Qin G."/>
            <person name="Xu C."/>
            <person name="Ming R."/>
            <person name="Tang H."/>
            <person name="Guyot R."/>
            <person name="Kramer E.M."/>
            <person name="Hu Y."/>
            <person name="Yi X."/>
            <person name="Qi Y."/>
            <person name="Xu X."/>
            <person name="Gao Z."/>
            <person name="Pan H."/>
            <person name="Jian J."/>
            <person name="Tian Y."/>
            <person name="Yue Z."/>
            <person name="Xu Y."/>
        </authorList>
    </citation>
    <scope>NUCLEOTIDE SEQUENCE [LARGE SCALE GENOMIC DNA]</scope>
    <source>
        <strain evidence="15">cv. Dabenzi</strain>
    </source>
</reference>
<evidence type="ECO:0000256" key="5">
    <source>
        <dbReference type="ARBA" id="ARBA00022682"/>
    </source>
</evidence>
<keyword evidence="8" id="KW-0446">Lipid-binding</keyword>
<dbReference type="InterPro" id="IPR035892">
    <property type="entry name" value="C2_domain_sf"/>
</dbReference>
<evidence type="ECO:0000313" key="16">
    <source>
        <dbReference type="Proteomes" id="UP000233551"/>
    </source>
</evidence>
<keyword evidence="10" id="KW-0539">Nucleus</keyword>
<evidence type="ECO:0000256" key="1">
    <source>
        <dbReference type="ARBA" id="ARBA00004123"/>
    </source>
</evidence>
<dbReference type="CDD" id="cd04038">
    <property type="entry name" value="C2_ArfGAP"/>
    <property type="match status" value="1"/>
</dbReference>
<dbReference type="GO" id="GO:0046872">
    <property type="term" value="F:metal ion binding"/>
    <property type="evidence" value="ECO:0007669"/>
    <property type="project" value="UniProtKB-KW"/>
</dbReference>
<dbReference type="GO" id="GO:0008289">
    <property type="term" value="F:lipid binding"/>
    <property type="evidence" value="ECO:0007669"/>
    <property type="project" value="UniProtKB-KW"/>
</dbReference>
<comment type="similarity">
    <text evidence="11">Belongs to the plant CAR protein family.</text>
</comment>
<evidence type="ECO:0000256" key="2">
    <source>
        <dbReference type="ARBA" id="ARBA00004236"/>
    </source>
</evidence>
<organism evidence="13 15">
    <name type="scientific">Punica granatum</name>
    <name type="common">Pomegranate</name>
    <dbReference type="NCBI Taxonomy" id="22663"/>
    <lineage>
        <taxon>Eukaryota</taxon>
        <taxon>Viridiplantae</taxon>
        <taxon>Streptophyta</taxon>
        <taxon>Embryophyta</taxon>
        <taxon>Tracheophyta</taxon>
        <taxon>Spermatophyta</taxon>
        <taxon>Magnoliopsida</taxon>
        <taxon>eudicotyledons</taxon>
        <taxon>Gunneridae</taxon>
        <taxon>Pentapetalae</taxon>
        <taxon>rosids</taxon>
        <taxon>malvids</taxon>
        <taxon>Myrtales</taxon>
        <taxon>Lythraceae</taxon>
        <taxon>Punica</taxon>
    </lineage>
</organism>
<dbReference type="STRING" id="22663.A0A218XNU2"/>
<evidence type="ECO:0000256" key="4">
    <source>
        <dbReference type="ARBA" id="ARBA00022475"/>
    </source>
</evidence>
<evidence type="ECO:0000256" key="8">
    <source>
        <dbReference type="ARBA" id="ARBA00023121"/>
    </source>
</evidence>
<protein>
    <recommendedName>
        <fullName evidence="12">C2 domain-containing protein</fullName>
    </recommendedName>
</protein>
<dbReference type="GO" id="GO:0009738">
    <property type="term" value="P:abscisic acid-activated signaling pathway"/>
    <property type="evidence" value="ECO:0007669"/>
    <property type="project" value="UniProtKB-KW"/>
</dbReference>
<reference evidence="13" key="2">
    <citation type="submission" date="2017-06" db="EMBL/GenBank/DDBJ databases">
        <title>The pomegranate genome and the genomics of punicalagin biosynthesis.</title>
        <authorList>
            <person name="Xu C."/>
        </authorList>
    </citation>
    <scope>NUCLEOTIDE SEQUENCE [LARGE SCALE GENOMIC DNA]</scope>
    <source>
        <tissue evidence="13">Fresh leaf</tissue>
    </source>
</reference>
<dbReference type="GO" id="GO:0005096">
    <property type="term" value="F:GTPase activator activity"/>
    <property type="evidence" value="ECO:0007669"/>
    <property type="project" value="UniProtKB-KW"/>
</dbReference>
<dbReference type="PANTHER" id="PTHR45933:SF12">
    <property type="entry name" value="PROTEIN C2-DOMAIN ABA-RELATED 9"/>
    <property type="match status" value="1"/>
</dbReference>
<evidence type="ECO:0000313" key="15">
    <source>
        <dbReference type="Proteomes" id="UP000197138"/>
    </source>
</evidence>
<evidence type="ECO:0000313" key="13">
    <source>
        <dbReference type="EMBL" id="OWM86171.1"/>
    </source>
</evidence>
<dbReference type="GeneID" id="116212026"/>
<keyword evidence="7" id="KW-0106">Calcium</keyword>
<evidence type="ECO:0000313" key="14">
    <source>
        <dbReference type="EMBL" id="PKI66950.1"/>
    </source>
</evidence>
<dbReference type="EMBL" id="PGOL01000652">
    <property type="protein sequence ID" value="PKI66950.1"/>
    <property type="molecule type" value="Genomic_DNA"/>
</dbReference>
<sequence length="163" mass="18483">MDHVLGILKVRVKRGTNLVVRDALSSDPYVTVSQGNLKVKTRVVKKDCNPVWNDELTLSVTDKNLPLLVTVYDKDTFTADDKMGEAEIDIRPYLECIEMCLENLPSPTTIKRIQPGKDNCYAEESSIVWLDGKIVQDMILRLRNVPTGEVELQLEWIDLPGRN</sequence>
<dbReference type="PANTHER" id="PTHR45933">
    <property type="entry name" value="PROTEIN C2-DOMAIN ABA-RELATED 4"/>
    <property type="match status" value="1"/>
</dbReference>
<evidence type="ECO:0000256" key="7">
    <source>
        <dbReference type="ARBA" id="ARBA00022837"/>
    </source>
</evidence>
<dbReference type="InterPro" id="IPR044562">
    <property type="entry name" value="CAR1-11"/>
</dbReference>
<keyword evidence="4" id="KW-1003">Cell membrane</keyword>
<evidence type="ECO:0000256" key="9">
    <source>
        <dbReference type="ARBA" id="ARBA00023136"/>
    </source>
</evidence>
<evidence type="ECO:0000259" key="12">
    <source>
        <dbReference type="PROSITE" id="PS50004"/>
    </source>
</evidence>
<dbReference type="Proteomes" id="UP000197138">
    <property type="component" value="Unassembled WGS sequence"/>
</dbReference>
<dbReference type="Proteomes" id="UP000233551">
    <property type="component" value="Unassembled WGS sequence"/>
</dbReference>
<keyword evidence="5" id="KW-0938">Abscisic acid signaling pathway</keyword>
<evidence type="ECO:0000256" key="3">
    <source>
        <dbReference type="ARBA" id="ARBA00022468"/>
    </source>
</evidence>
<keyword evidence="16" id="KW-1185">Reference proteome</keyword>
<dbReference type="Pfam" id="PF00168">
    <property type="entry name" value="C2"/>
    <property type="match status" value="1"/>
</dbReference>
<comment type="caution">
    <text evidence="13">The sequence shown here is derived from an EMBL/GenBank/DDBJ whole genome shotgun (WGS) entry which is preliminary data.</text>
</comment>
<gene>
    <name evidence="13" type="ORF">CDL15_Pgr010995</name>
    <name evidence="14" type="ORF">CRG98_012713</name>
</gene>
<dbReference type="EMBL" id="MTKT01001090">
    <property type="protein sequence ID" value="OWM86171.1"/>
    <property type="molecule type" value="Genomic_DNA"/>
</dbReference>
<dbReference type="PROSITE" id="PS50004">
    <property type="entry name" value="C2"/>
    <property type="match status" value="1"/>
</dbReference>
<dbReference type="GO" id="GO:0005886">
    <property type="term" value="C:plasma membrane"/>
    <property type="evidence" value="ECO:0007669"/>
    <property type="project" value="UniProtKB-SubCell"/>
</dbReference>
<name>A0A218XNU2_PUNGR</name>
<evidence type="ECO:0000256" key="11">
    <source>
        <dbReference type="ARBA" id="ARBA00024037"/>
    </source>
</evidence>
<dbReference type="SUPFAM" id="SSF49562">
    <property type="entry name" value="C2 domain (Calcium/lipid-binding domain, CaLB)"/>
    <property type="match status" value="1"/>
</dbReference>
<keyword evidence="6" id="KW-0479">Metal-binding</keyword>
<evidence type="ECO:0000256" key="10">
    <source>
        <dbReference type="ARBA" id="ARBA00023242"/>
    </source>
</evidence>
<dbReference type="InterPro" id="IPR000008">
    <property type="entry name" value="C2_dom"/>
</dbReference>
<keyword evidence="9" id="KW-0472">Membrane</keyword>
<evidence type="ECO:0000256" key="6">
    <source>
        <dbReference type="ARBA" id="ARBA00022723"/>
    </source>
</evidence>